<dbReference type="GO" id="GO:0019829">
    <property type="term" value="F:ATPase-coupled monoatomic cation transmembrane transporter activity"/>
    <property type="evidence" value="ECO:0007669"/>
    <property type="project" value="UniProtKB-UniRule"/>
</dbReference>
<dbReference type="Gene3D" id="1.20.1110.10">
    <property type="entry name" value="Calcium-transporting ATPase, transmembrane domain"/>
    <property type="match status" value="1"/>
</dbReference>
<dbReference type="PANTHER" id="PTHR45630">
    <property type="entry name" value="CATION-TRANSPORTING ATPASE-RELATED"/>
    <property type="match status" value="1"/>
</dbReference>
<comment type="caution">
    <text evidence="17">The sequence shown here is derived from an EMBL/GenBank/DDBJ whole genome shotgun (WGS) entry which is preliminary data.</text>
</comment>
<reference evidence="17" key="1">
    <citation type="submission" date="2019-03" db="EMBL/GenBank/DDBJ databases">
        <title>Improved annotation for the trematode Fasciola hepatica.</title>
        <authorList>
            <person name="Choi Y.-J."/>
            <person name="Martin J."/>
            <person name="Mitreva M."/>
        </authorList>
    </citation>
    <scope>NUCLEOTIDE SEQUENCE [LARGE SCALE GENOMIC DNA]</scope>
</reference>
<dbReference type="Pfam" id="PF00122">
    <property type="entry name" value="E1-E2_ATPase"/>
    <property type="match status" value="1"/>
</dbReference>
<dbReference type="SUPFAM" id="SSF81665">
    <property type="entry name" value="Calcium ATPase, transmembrane domain M"/>
    <property type="match status" value="1"/>
</dbReference>
<dbReference type="Proteomes" id="UP000230066">
    <property type="component" value="Unassembled WGS sequence"/>
</dbReference>
<dbReference type="Gene3D" id="2.70.150.10">
    <property type="entry name" value="Calcium-transporting ATPase, cytoplasmic transduction domain A"/>
    <property type="match status" value="1"/>
</dbReference>
<accession>A0A4E0RJQ6</accession>
<dbReference type="InterPro" id="IPR036412">
    <property type="entry name" value="HAD-like_sf"/>
</dbReference>
<evidence type="ECO:0000256" key="13">
    <source>
        <dbReference type="RuleBase" id="RU362082"/>
    </source>
</evidence>
<dbReference type="Gene3D" id="3.40.1110.10">
    <property type="entry name" value="Calcium-transporting ATPase, cytoplasmic domain N"/>
    <property type="match status" value="1"/>
</dbReference>
<proteinExistence type="inferred from homology"/>
<dbReference type="PROSITE" id="PS01229">
    <property type="entry name" value="COF_2"/>
    <property type="match status" value="1"/>
</dbReference>
<dbReference type="GO" id="GO:0140358">
    <property type="term" value="F:P-type transmembrane transporter activity"/>
    <property type="evidence" value="ECO:0007669"/>
    <property type="project" value="InterPro"/>
</dbReference>
<comment type="subcellular location">
    <subcellularLocation>
        <location evidence="1 13">Membrane</location>
        <topology evidence="1 13">Multi-pass membrane protein</topology>
    </subcellularLocation>
</comment>
<feature type="transmembrane region" description="Helical" evidence="13">
    <location>
        <begin position="1148"/>
        <end position="1173"/>
    </location>
</feature>
<keyword evidence="4 13" id="KW-0812">Transmembrane</keyword>
<dbReference type="InterPro" id="IPR023214">
    <property type="entry name" value="HAD_sf"/>
</dbReference>
<keyword evidence="7 13" id="KW-0067">ATP-binding</keyword>
<organism evidence="17 18">
    <name type="scientific">Fasciola hepatica</name>
    <name type="common">Liver fluke</name>
    <dbReference type="NCBI Taxonomy" id="6192"/>
    <lineage>
        <taxon>Eukaryota</taxon>
        <taxon>Metazoa</taxon>
        <taxon>Spiralia</taxon>
        <taxon>Lophotrochozoa</taxon>
        <taxon>Platyhelminthes</taxon>
        <taxon>Trematoda</taxon>
        <taxon>Digenea</taxon>
        <taxon>Plagiorchiida</taxon>
        <taxon>Echinostomata</taxon>
        <taxon>Echinostomatoidea</taxon>
        <taxon>Fasciolidae</taxon>
        <taxon>Fasciola</taxon>
    </lineage>
</organism>
<dbReference type="InterPro" id="IPR023299">
    <property type="entry name" value="ATPase_P-typ_cyto_dom_N"/>
</dbReference>
<dbReference type="GO" id="GO:0046872">
    <property type="term" value="F:metal ion binding"/>
    <property type="evidence" value="ECO:0007669"/>
    <property type="project" value="UniProtKB-UniRule"/>
</dbReference>
<feature type="compositionally biased region" description="Basic and acidic residues" evidence="14">
    <location>
        <begin position="840"/>
        <end position="850"/>
    </location>
</feature>
<keyword evidence="11 13" id="KW-0472">Membrane</keyword>
<feature type="transmembrane region" description="Helical" evidence="13">
    <location>
        <begin position="1266"/>
        <end position="1286"/>
    </location>
</feature>
<feature type="region of interest" description="Disordered" evidence="14">
    <location>
        <begin position="1349"/>
        <end position="1379"/>
    </location>
</feature>
<dbReference type="FunFam" id="3.40.50.1000:FF:000068">
    <property type="entry name" value="Cation-transporting ATPase"/>
    <property type="match status" value="1"/>
</dbReference>
<evidence type="ECO:0000259" key="15">
    <source>
        <dbReference type="Pfam" id="PF00122"/>
    </source>
</evidence>
<dbReference type="SUPFAM" id="SSF56784">
    <property type="entry name" value="HAD-like"/>
    <property type="match status" value="1"/>
</dbReference>
<evidence type="ECO:0000256" key="2">
    <source>
        <dbReference type="ARBA" id="ARBA00006000"/>
    </source>
</evidence>
<evidence type="ECO:0000256" key="10">
    <source>
        <dbReference type="ARBA" id="ARBA00022989"/>
    </source>
</evidence>
<evidence type="ECO:0000313" key="18">
    <source>
        <dbReference type="Proteomes" id="UP000230066"/>
    </source>
</evidence>
<evidence type="ECO:0000256" key="12">
    <source>
        <dbReference type="ARBA" id="ARBA00049360"/>
    </source>
</evidence>
<feature type="transmembrane region" description="Helical" evidence="13">
    <location>
        <begin position="1118"/>
        <end position="1136"/>
    </location>
</feature>
<evidence type="ECO:0000256" key="3">
    <source>
        <dbReference type="ARBA" id="ARBA00022553"/>
    </source>
</evidence>
<feature type="transmembrane region" description="Helical" evidence="13">
    <location>
        <begin position="1227"/>
        <end position="1246"/>
    </location>
</feature>
<gene>
    <name evidence="17" type="ORF">D915_002319</name>
</gene>
<dbReference type="PROSITE" id="PS00154">
    <property type="entry name" value="ATPASE_E1_E2"/>
    <property type="match status" value="1"/>
</dbReference>
<dbReference type="InterPro" id="IPR023298">
    <property type="entry name" value="ATPase_P-typ_TM_dom_sf"/>
</dbReference>
<dbReference type="InterPro" id="IPR047819">
    <property type="entry name" value="P5A-ATPase_N"/>
</dbReference>
<feature type="region of interest" description="Disordered" evidence="14">
    <location>
        <begin position="835"/>
        <end position="874"/>
    </location>
</feature>
<feature type="transmembrane region" description="Helical" evidence="13">
    <location>
        <begin position="1193"/>
        <end position="1215"/>
    </location>
</feature>
<feature type="domain" description="P-type ATPase A" evidence="15">
    <location>
        <begin position="282"/>
        <end position="397"/>
    </location>
</feature>
<keyword evidence="6 13" id="KW-0547">Nucleotide-binding</keyword>
<dbReference type="InterPro" id="IPR018303">
    <property type="entry name" value="ATPase_P-typ_P_site"/>
</dbReference>
<dbReference type="EMBL" id="JXXN02000636">
    <property type="protein sequence ID" value="THD26751.1"/>
    <property type="molecule type" value="Genomic_DNA"/>
</dbReference>
<evidence type="ECO:0000256" key="14">
    <source>
        <dbReference type="SAM" id="MobiDB-lite"/>
    </source>
</evidence>
<feature type="compositionally biased region" description="Polar residues" evidence="14">
    <location>
        <begin position="851"/>
        <end position="861"/>
    </location>
</feature>
<feature type="transmembrane region" description="Helical" evidence="13">
    <location>
        <begin position="411"/>
        <end position="432"/>
    </location>
</feature>
<sequence>MRKGLTDCHLEQDFGRETHSHVFEGDGAPVLIIGFKRSKWKQMLVYTGYFLTFGILRLLFHWIPYWILLSTHSVCPLSQAEKVLIVDSSGIRFTHNVSTSLVKLPRYFCNFHNFKLSARILRPNRKKDKDNSRLPNTYDETEKLIFFIHKRLKYVWNSEKLRFELLCGWEERKYSEIFPVIPLSDEVVSYNRAIYGPNEIYLKLTPILVTLLSECLNPFYCFQIFSCALWLAEDYWTYASGILFISLISLITQVYEIRRNERALKETICGSALVTVCRETDGQIGFQQIDSTDLVPGDILEIPRNGCVMQCDALLLSGNCIVNESTLTGESVPVTKTPLPQRGDTKDEMFNLRAAARHVLFGGTSVIQTRNYADEKVLAVVARTSFRTAKGELVRAILFPKPLKFKFTQDAVKFVAALAVVALIGFCFSVYFMHRSGVETRMVIIRALDLITIAVPPALPMAMTIGIVFAQRRLRKQHIYCINPSVINVCGVINVTCFDKTGTLTEDGLDLWGVVPCTTGLFEEPQPEPAKLARGPLLECMATCHSLTRIGGVLSGDPLDLKMFQSTKWQLNSNETNVSFVYNGAPSICIGFGGSENRDKSTVEELVVSFSIYRDIRPFRASPILTRLFSRFLKEFMEQVDEDYRKFAMAVLSVVRPMKENVSSGFTCLLDALPEKMPYEAGIVRQFSFTSSLQRMSVIARVLGGQQFHVYTKGAPETIEFLCRPDTVPSNFHSVLLEYTRAGYRVLALAWRPLKVTYARAIKIRRERVEQDLSFLGLLIMENRLKPETAAVIEVLRDANVRPIMVTGDNMLTALSVARDCVMIDELDRIVIVSAQPPTDHSRQEADNSGREASSCSSSPHNKPLGDVHTESDTPPLVQFHYAEDLHKPVTEVTMTKRTAGLRYSKHKTTKSSRDEYRTTPMVHDSFRPLSSPNIPQTTGVHLTIEHEPTVEIENMTAAPHRVDIRILDRSDFHLAISGKTWAVIRDHYPWLIPKLVVKGTVFARFSPDQKAQLIEALQSVGYFVAMCGDGANDCGALKAAHAGVSLSEAEASVASPFTTKQQNISCIPTLIREGRCALVTSFGILKFMIGYSLVQFFSVVLMYYIGSKVSNGEFLYIDLFLITTISITFGYTKAYEHLSPDPPSVHALSTVTILSLSSQLLVHVAVQLGAFISVRLQPWYLPLFRLGPEYHYANYETTVVFIVSVYQYISLAIVFARGAPYRRSIVTNYMFIVNLVICTIFTVYVTTYPCSWLLNSFEMVRITSVGFLIVLHLVVLANFLLCYLLEWGINRMAFRRLLLSIRHNLCPQYRKFKAYEEIREELDKLAGSWPPLIRSASVHTLPRDLFADGDIPARSSPEEKCRHRNPSEMSTDSENDDVTEPCQVPIFQDDDALLSSITEPLEDLATPLIHSDIFQTTALPPTLVNRERNSTDLPHRRHSFDYADLNALI</sequence>
<evidence type="ECO:0000256" key="5">
    <source>
        <dbReference type="ARBA" id="ARBA00022723"/>
    </source>
</evidence>
<dbReference type="FunFam" id="1.20.1110.10:FF:000023">
    <property type="entry name" value="Cation-transporting ATPase"/>
    <property type="match status" value="1"/>
</dbReference>
<dbReference type="Pfam" id="PF12409">
    <property type="entry name" value="P5-ATPase"/>
    <property type="match status" value="1"/>
</dbReference>
<evidence type="ECO:0000256" key="9">
    <source>
        <dbReference type="ARBA" id="ARBA00022967"/>
    </source>
</evidence>
<evidence type="ECO:0000313" key="17">
    <source>
        <dbReference type="EMBL" id="THD26751.1"/>
    </source>
</evidence>
<evidence type="ECO:0000256" key="1">
    <source>
        <dbReference type="ARBA" id="ARBA00004141"/>
    </source>
</evidence>
<evidence type="ECO:0000256" key="7">
    <source>
        <dbReference type="ARBA" id="ARBA00022840"/>
    </source>
</evidence>
<feature type="domain" description="P5B-type ATPase N-terminal" evidence="16">
    <location>
        <begin position="31"/>
        <end position="157"/>
    </location>
</feature>
<keyword evidence="3" id="KW-0597">Phosphoprotein</keyword>
<comment type="similarity">
    <text evidence="2 13">Belongs to the cation transport ATPase (P-type) (TC 3.A.3) family. Type V subfamily.</text>
</comment>
<evidence type="ECO:0000256" key="6">
    <source>
        <dbReference type="ARBA" id="ARBA00022741"/>
    </source>
</evidence>
<dbReference type="NCBIfam" id="TIGR01494">
    <property type="entry name" value="ATPase_P-type"/>
    <property type="match status" value="2"/>
</dbReference>
<keyword evidence="18" id="KW-1185">Reference proteome</keyword>
<dbReference type="NCBIfam" id="TIGR01657">
    <property type="entry name" value="P-ATPase-V"/>
    <property type="match status" value="1"/>
</dbReference>
<evidence type="ECO:0000256" key="4">
    <source>
        <dbReference type="ARBA" id="ARBA00022692"/>
    </source>
</evidence>
<evidence type="ECO:0000259" key="16">
    <source>
        <dbReference type="Pfam" id="PF12409"/>
    </source>
</evidence>
<keyword evidence="8 13" id="KW-0460">Magnesium</keyword>
<feature type="transmembrane region" description="Helical" evidence="13">
    <location>
        <begin position="444"/>
        <end position="470"/>
    </location>
</feature>
<dbReference type="InterPro" id="IPR008250">
    <property type="entry name" value="ATPase_P-typ_transduc_dom_A_sf"/>
</dbReference>
<protein>
    <recommendedName>
        <fullName evidence="13">Cation-transporting ATPase</fullName>
        <ecNumber evidence="13">7.2.2.-</ecNumber>
    </recommendedName>
</protein>
<dbReference type="InterPro" id="IPR059000">
    <property type="entry name" value="ATPase_P-type_domA"/>
</dbReference>
<dbReference type="GO" id="GO:0005524">
    <property type="term" value="F:ATP binding"/>
    <property type="evidence" value="ECO:0007669"/>
    <property type="project" value="UniProtKB-UniRule"/>
</dbReference>
<dbReference type="Gene3D" id="3.40.50.1000">
    <property type="entry name" value="HAD superfamily/HAD-like"/>
    <property type="match status" value="1"/>
</dbReference>
<dbReference type="GO" id="GO:0015203">
    <property type="term" value="F:polyamine transmembrane transporter activity"/>
    <property type="evidence" value="ECO:0007669"/>
    <property type="project" value="TreeGrafter"/>
</dbReference>
<keyword evidence="5 13" id="KW-0479">Metal-binding</keyword>
<evidence type="ECO:0000256" key="11">
    <source>
        <dbReference type="ARBA" id="ARBA00023136"/>
    </source>
</evidence>
<dbReference type="SUPFAM" id="SSF81653">
    <property type="entry name" value="Calcium ATPase, transduction domain A"/>
    <property type="match status" value="1"/>
</dbReference>
<feature type="transmembrane region" description="Helical" evidence="13">
    <location>
        <begin position="235"/>
        <end position="255"/>
    </location>
</feature>
<dbReference type="PANTHER" id="PTHR45630:SF8">
    <property type="entry name" value="CATION-TRANSPORTING ATPASE"/>
    <property type="match status" value="1"/>
</dbReference>
<dbReference type="GO" id="GO:0006874">
    <property type="term" value="P:intracellular calcium ion homeostasis"/>
    <property type="evidence" value="ECO:0007669"/>
    <property type="project" value="TreeGrafter"/>
</dbReference>
<feature type="transmembrane region" description="Helical" evidence="13">
    <location>
        <begin position="1085"/>
        <end position="1106"/>
    </location>
</feature>
<feature type="transmembrane region" description="Helical" evidence="13">
    <location>
        <begin position="44"/>
        <end position="68"/>
    </location>
</feature>
<dbReference type="GO" id="GO:0016020">
    <property type="term" value="C:membrane"/>
    <property type="evidence" value="ECO:0007669"/>
    <property type="project" value="UniProtKB-SubCell"/>
</dbReference>
<keyword evidence="10 13" id="KW-1133">Transmembrane helix</keyword>
<dbReference type="InterPro" id="IPR006544">
    <property type="entry name" value="P-type_TPase_V"/>
</dbReference>
<name>A0A4E0RJQ6_FASHE</name>
<dbReference type="EC" id="7.2.2.-" evidence="13"/>
<keyword evidence="9 13" id="KW-1278">Translocase</keyword>
<dbReference type="Pfam" id="PF13246">
    <property type="entry name" value="Cation_ATPase"/>
    <property type="match status" value="1"/>
</dbReference>
<dbReference type="InterPro" id="IPR001757">
    <property type="entry name" value="P_typ_ATPase"/>
</dbReference>
<comment type="catalytic activity">
    <reaction evidence="12 13">
        <text>ATP + H2O = ADP + phosphate + H(+)</text>
        <dbReference type="Rhea" id="RHEA:13065"/>
        <dbReference type="ChEBI" id="CHEBI:15377"/>
        <dbReference type="ChEBI" id="CHEBI:15378"/>
        <dbReference type="ChEBI" id="CHEBI:30616"/>
        <dbReference type="ChEBI" id="CHEBI:43474"/>
        <dbReference type="ChEBI" id="CHEBI:456216"/>
    </reaction>
</comment>
<dbReference type="PRINTS" id="PR00119">
    <property type="entry name" value="CATATPASE"/>
</dbReference>
<evidence type="ECO:0000256" key="8">
    <source>
        <dbReference type="ARBA" id="ARBA00022842"/>
    </source>
</evidence>
<dbReference type="GO" id="GO:0016887">
    <property type="term" value="F:ATP hydrolysis activity"/>
    <property type="evidence" value="ECO:0007669"/>
    <property type="project" value="InterPro"/>
</dbReference>